<gene>
    <name evidence="2" type="ORF">B296_00001179</name>
</gene>
<keyword evidence="1" id="KW-0812">Transmembrane</keyword>
<dbReference type="EMBL" id="AMZH03003083">
    <property type="protein sequence ID" value="RRT73472.1"/>
    <property type="molecule type" value="Genomic_DNA"/>
</dbReference>
<feature type="transmembrane region" description="Helical" evidence="1">
    <location>
        <begin position="98"/>
        <end position="117"/>
    </location>
</feature>
<name>A0A427AB83_ENSVE</name>
<protein>
    <submittedName>
        <fullName evidence="2">Uncharacterized protein</fullName>
    </submittedName>
</protein>
<keyword evidence="1" id="KW-0472">Membrane</keyword>
<dbReference type="Proteomes" id="UP000287651">
    <property type="component" value="Unassembled WGS sequence"/>
</dbReference>
<keyword evidence="1" id="KW-1133">Transmembrane helix</keyword>
<accession>A0A427AB83</accession>
<organism evidence="2 3">
    <name type="scientific">Ensete ventricosum</name>
    <name type="common">Abyssinian banana</name>
    <name type="synonym">Musa ensete</name>
    <dbReference type="NCBI Taxonomy" id="4639"/>
    <lineage>
        <taxon>Eukaryota</taxon>
        <taxon>Viridiplantae</taxon>
        <taxon>Streptophyta</taxon>
        <taxon>Embryophyta</taxon>
        <taxon>Tracheophyta</taxon>
        <taxon>Spermatophyta</taxon>
        <taxon>Magnoliopsida</taxon>
        <taxon>Liliopsida</taxon>
        <taxon>Zingiberales</taxon>
        <taxon>Musaceae</taxon>
        <taxon>Ensete</taxon>
    </lineage>
</organism>
<evidence type="ECO:0000313" key="3">
    <source>
        <dbReference type="Proteomes" id="UP000287651"/>
    </source>
</evidence>
<proteinExistence type="predicted"/>
<evidence type="ECO:0000256" key="1">
    <source>
        <dbReference type="SAM" id="Phobius"/>
    </source>
</evidence>
<dbReference type="AlphaFoldDB" id="A0A427AB83"/>
<evidence type="ECO:0000313" key="2">
    <source>
        <dbReference type="EMBL" id="RRT73472.1"/>
    </source>
</evidence>
<comment type="caution">
    <text evidence="2">The sequence shown here is derived from an EMBL/GenBank/DDBJ whole genome shotgun (WGS) entry which is preliminary data.</text>
</comment>
<sequence>MTAVCILAKQIWLLFHISKSRHKIGLLFLLRNCSGTLPREPMPLSITVRLPTLEDLETYASEQWELINSAQAEKLTSFSSSMIKICRENEAPKLTENGFQFLVGIFLNLITFLTFQISNSHS</sequence>
<reference evidence="2 3" key="1">
    <citation type="journal article" date="2014" name="Agronomy (Basel)">
        <title>A Draft Genome Sequence for Ensete ventricosum, the Drought-Tolerant Tree Against Hunger.</title>
        <authorList>
            <person name="Harrison J."/>
            <person name="Moore K.A."/>
            <person name="Paszkiewicz K."/>
            <person name="Jones T."/>
            <person name="Grant M."/>
            <person name="Ambacheew D."/>
            <person name="Muzemil S."/>
            <person name="Studholme D.J."/>
        </authorList>
    </citation>
    <scope>NUCLEOTIDE SEQUENCE [LARGE SCALE GENOMIC DNA]</scope>
</reference>